<feature type="transmembrane region" description="Helical" evidence="6">
    <location>
        <begin position="181"/>
        <end position="205"/>
    </location>
</feature>
<keyword evidence="5" id="KW-1015">Disulfide bond</keyword>
<dbReference type="Pfam" id="PF00002">
    <property type="entry name" value="7tm_2"/>
    <property type="match status" value="1"/>
</dbReference>
<dbReference type="SMART" id="SM00303">
    <property type="entry name" value="GPS"/>
    <property type="match status" value="1"/>
</dbReference>
<dbReference type="InterPro" id="IPR000832">
    <property type="entry name" value="GPCR_2_secretin-like"/>
</dbReference>
<keyword evidence="3 6" id="KW-1133">Transmembrane helix</keyword>
<dbReference type="PROSITE" id="PS50261">
    <property type="entry name" value="G_PROTEIN_RECEP_F2_4"/>
    <property type="match status" value="1"/>
</dbReference>
<evidence type="ECO:0000256" key="2">
    <source>
        <dbReference type="ARBA" id="ARBA00022692"/>
    </source>
</evidence>
<sequence length="273" mass="30777">LSHNVSQPAPPGFPKCVFWKPSSKGDGYWSSDGCNVTWISSNQTICNCSHLTNFAVLLDVYGGNRVISPLHEFILRVLTYVGCGLSIAGLFITLLSYVIFGKIRRDAPAKILICLCISLIAVNLFYLGLSPAYFYSPSSCVVVSVLLHYFLLSSLTWMGLEALNMYIALIRVFNTYYRKYILKISLAGWGIPLIVVLISLLLHFFKQPVYVPIDDYKICWIQNQVFYGCLVAPFAIIFTFNCIIFCLVLAQLLGLGSRKLKHRDSRRFRKKSA</sequence>
<dbReference type="PROSITE" id="PS50221">
    <property type="entry name" value="GAIN_B"/>
    <property type="match status" value="1"/>
</dbReference>
<evidence type="ECO:0000256" key="5">
    <source>
        <dbReference type="ARBA" id="ARBA00023157"/>
    </source>
</evidence>
<dbReference type="InterPro" id="IPR000203">
    <property type="entry name" value="GPS"/>
</dbReference>
<dbReference type="Pfam" id="PF01825">
    <property type="entry name" value="GPS"/>
    <property type="match status" value="1"/>
</dbReference>
<dbReference type="PANTHER" id="PTHR12011">
    <property type="entry name" value="ADHESION G-PROTEIN COUPLED RECEPTOR"/>
    <property type="match status" value="1"/>
</dbReference>
<evidence type="ECO:0008006" key="11">
    <source>
        <dbReference type="Google" id="ProtNLM"/>
    </source>
</evidence>
<protein>
    <recommendedName>
        <fullName evidence="11">G-protein coupled receptors family 2 profile 2 domain-containing protein</fullName>
    </recommendedName>
</protein>
<evidence type="ECO:0000256" key="4">
    <source>
        <dbReference type="ARBA" id="ARBA00023136"/>
    </source>
</evidence>
<dbReference type="Ensembl" id="ENSCSAVT00000006936.1">
    <property type="protein sequence ID" value="ENSCSAVP00000006849.1"/>
    <property type="gene ID" value="ENSCSAVG00000004082.1"/>
</dbReference>
<feature type="transmembrane region" description="Helical" evidence="6">
    <location>
        <begin position="77"/>
        <end position="100"/>
    </location>
</feature>
<keyword evidence="2 6" id="KW-0812">Transmembrane</keyword>
<evidence type="ECO:0000256" key="3">
    <source>
        <dbReference type="ARBA" id="ARBA00022989"/>
    </source>
</evidence>
<dbReference type="InterPro" id="IPR046338">
    <property type="entry name" value="GAIN_dom_sf"/>
</dbReference>
<dbReference type="Proteomes" id="UP000007875">
    <property type="component" value="Unassembled WGS sequence"/>
</dbReference>
<dbReference type="AlphaFoldDB" id="H2YNE2"/>
<evidence type="ECO:0000313" key="10">
    <source>
        <dbReference type="Proteomes" id="UP000007875"/>
    </source>
</evidence>
<reference evidence="9" key="3">
    <citation type="submission" date="2025-09" db="UniProtKB">
        <authorList>
            <consortium name="Ensembl"/>
        </authorList>
    </citation>
    <scope>IDENTIFICATION</scope>
</reference>
<dbReference type="InterPro" id="IPR057244">
    <property type="entry name" value="GAIN_B"/>
</dbReference>
<dbReference type="GO" id="GO:0005886">
    <property type="term" value="C:plasma membrane"/>
    <property type="evidence" value="ECO:0007669"/>
    <property type="project" value="TreeGrafter"/>
</dbReference>
<dbReference type="SUPFAM" id="SSF81321">
    <property type="entry name" value="Family A G protein-coupled receptor-like"/>
    <property type="match status" value="1"/>
</dbReference>
<dbReference type="GeneTree" id="ENSGT00940000156341"/>
<name>H2YNE2_CIOSA</name>
<organism evidence="9 10">
    <name type="scientific">Ciona savignyi</name>
    <name type="common">Pacific transparent sea squirt</name>
    <dbReference type="NCBI Taxonomy" id="51511"/>
    <lineage>
        <taxon>Eukaryota</taxon>
        <taxon>Metazoa</taxon>
        <taxon>Chordata</taxon>
        <taxon>Tunicata</taxon>
        <taxon>Ascidiacea</taxon>
        <taxon>Phlebobranchia</taxon>
        <taxon>Cionidae</taxon>
        <taxon>Ciona</taxon>
    </lineage>
</organism>
<feature type="transmembrane region" description="Helical" evidence="6">
    <location>
        <begin position="112"/>
        <end position="134"/>
    </location>
</feature>
<dbReference type="PRINTS" id="PR00249">
    <property type="entry name" value="GPCRSECRETIN"/>
</dbReference>
<evidence type="ECO:0000256" key="1">
    <source>
        <dbReference type="ARBA" id="ARBA00004141"/>
    </source>
</evidence>
<dbReference type="GO" id="GO:0007189">
    <property type="term" value="P:adenylate cyclase-activating G protein-coupled receptor signaling pathway"/>
    <property type="evidence" value="ECO:0007669"/>
    <property type="project" value="TreeGrafter"/>
</dbReference>
<evidence type="ECO:0000259" key="8">
    <source>
        <dbReference type="PROSITE" id="PS50261"/>
    </source>
</evidence>
<dbReference type="GO" id="GO:0007166">
    <property type="term" value="P:cell surface receptor signaling pathway"/>
    <property type="evidence" value="ECO:0007669"/>
    <property type="project" value="InterPro"/>
</dbReference>
<dbReference type="GO" id="GO:0004930">
    <property type="term" value="F:G protein-coupled receptor activity"/>
    <property type="evidence" value="ECO:0007669"/>
    <property type="project" value="InterPro"/>
</dbReference>
<keyword evidence="10" id="KW-1185">Reference proteome</keyword>
<comment type="subcellular location">
    <subcellularLocation>
        <location evidence="1">Membrane</location>
        <topology evidence="1">Multi-pass membrane protein</topology>
    </subcellularLocation>
</comment>
<evidence type="ECO:0000259" key="7">
    <source>
        <dbReference type="PROSITE" id="PS50221"/>
    </source>
</evidence>
<dbReference type="InterPro" id="IPR017981">
    <property type="entry name" value="GPCR_2-like_7TM"/>
</dbReference>
<accession>H2YNE2</accession>
<dbReference type="PANTHER" id="PTHR12011:SF347">
    <property type="entry name" value="FI21270P1-RELATED"/>
    <property type="match status" value="1"/>
</dbReference>
<reference evidence="10" key="1">
    <citation type="submission" date="2003-08" db="EMBL/GenBank/DDBJ databases">
        <authorList>
            <person name="Birren B."/>
            <person name="Nusbaum C."/>
            <person name="Abebe A."/>
            <person name="Abouelleil A."/>
            <person name="Adekoya E."/>
            <person name="Ait-zahra M."/>
            <person name="Allen N."/>
            <person name="Allen T."/>
            <person name="An P."/>
            <person name="Anderson M."/>
            <person name="Anderson S."/>
            <person name="Arachchi H."/>
            <person name="Armbruster J."/>
            <person name="Bachantsang P."/>
            <person name="Baldwin J."/>
            <person name="Barry A."/>
            <person name="Bayul T."/>
            <person name="Blitshsteyn B."/>
            <person name="Bloom T."/>
            <person name="Blye J."/>
            <person name="Boguslavskiy L."/>
            <person name="Borowsky M."/>
            <person name="Boukhgalter B."/>
            <person name="Brunache A."/>
            <person name="Butler J."/>
            <person name="Calixte N."/>
            <person name="Calvo S."/>
            <person name="Camarata J."/>
            <person name="Campo K."/>
            <person name="Chang J."/>
            <person name="Cheshatsang Y."/>
            <person name="Citroen M."/>
            <person name="Collymore A."/>
            <person name="Considine T."/>
            <person name="Cook A."/>
            <person name="Cooke P."/>
            <person name="Corum B."/>
            <person name="Cuomo C."/>
            <person name="David R."/>
            <person name="Dawoe T."/>
            <person name="Degray S."/>
            <person name="Dodge S."/>
            <person name="Dooley K."/>
            <person name="Dorje P."/>
            <person name="Dorjee K."/>
            <person name="Dorris L."/>
            <person name="Duffey N."/>
            <person name="Dupes A."/>
            <person name="Elkins T."/>
            <person name="Engels R."/>
            <person name="Erickson J."/>
            <person name="Farina A."/>
            <person name="Faro S."/>
            <person name="Ferreira P."/>
            <person name="Fischer H."/>
            <person name="Fitzgerald M."/>
            <person name="Foley K."/>
            <person name="Gage D."/>
            <person name="Galagan J."/>
            <person name="Gearin G."/>
            <person name="Gnerre S."/>
            <person name="Gnirke A."/>
            <person name="Goyette A."/>
            <person name="Graham J."/>
            <person name="Grandbois E."/>
            <person name="Gyaltsen K."/>
            <person name="Hafez N."/>
            <person name="Hagopian D."/>
            <person name="Hagos B."/>
            <person name="Hall J."/>
            <person name="Hatcher B."/>
            <person name="Heller A."/>
            <person name="Higgins H."/>
            <person name="Honan T."/>
            <person name="Horn A."/>
            <person name="Houde N."/>
            <person name="Hughes L."/>
            <person name="Hulme W."/>
            <person name="Husby E."/>
            <person name="Iliev I."/>
            <person name="Jaffe D."/>
            <person name="Jones C."/>
            <person name="Kamal M."/>
            <person name="Kamat A."/>
            <person name="Kamvysselis M."/>
            <person name="Karlsson E."/>
            <person name="Kells C."/>
            <person name="Kieu A."/>
            <person name="Kisner P."/>
            <person name="Kodira C."/>
            <person name="Kulbokas E."/>
            <person name="Labutti K."/>
            <person name="Lama D."/>
            <person name="Landers T."/>
            <person name="Leger J."/>
            <person name="Levine S."/>
            <person name="Lewis D."/>
            <person name="Lewis T."/>
            <person name="Lindblad-toh K."/>
            <person name="Liu X."/>
            <person name="Lokyitsang T."/>
            <person name="Lokyitsang Y."/>
            <person name="Lucien O."/>
            <person name="Lui A."/>
            <person name="Ma L.J."/>
            <person name="Mabbitt R."/>
            <person name="Macdonald J."/>
            <person name="Maclean C."/>
            <person name="Major J."/>
            <person name="Manning J."/>
            <person name="Marabella R."/>
            <person name="Maru K."/>
            <person name="Matthews C."/>
            <person name="Mauceli E."/>
            <person name="Mccarthy M."/>
            <person name="Mcdonough S."/>
            <person name="Mcghee T."/>
            <person name="Meldrim J."/>
            <person name="Meneus L."/>
            <person name="Mesirov J."/>
            <person name="Mihalev A."/>
            <person name="Mihova T."/>
            <person name="Mikkelsen T."/>
            <person name="Mlenga V."/>
            <person name="Moru K."/>
            <person name="Mozes J."/>
            <person name="Mulrain L."/>
            <person name="Munson G."/>
            <person name="Naylor J."/>
            <person name="Newes C."/>
            <person name="Nguyen C."/>
            <person name="Nguyen N."/>
            <person name="Nguyen T."/>
            <person name="Nicol R."/>
            <person name="Nielsen C."/>
            <person name="Nizzari M."/>
            <person name="Norbu C."/>
            <person name="Norbu N."/>
            <person name="O'donnell P."/>
            <person name="Okoawo O."/>
            <person name="O'leary S."/>
            <person name="Omotosho B."/>
            <person name="O'neill K."/>
            <person name="Osman S."/>
            <person name="Parker S."/>
            <person name="Perrin D."/>
            <person name="Phunkhang P."/>
            <person name="Piqani B."/>
            <person name="Purcell S."/>
            <person name="Rachupka T."/>
            <person name="Ramasamy U."/>
            <person name="Rameau R."/>
            <person name="Ray V."/>
            <person name="Raymond C."/>
            <person name="Retta R."/>
            <person name="Richardson S."/>
            <person name="Rise C."/>
            <person name="Rodriguez J."/>
            <person name="Rogers J."/>
            <person name="Rogov P."/>
            <person name="Rutman M."/>
            <person name="Schupbach R."/>
            <person name="Seaman C."/>
            <person name="Settipalli S."/>
            <person name="Sharpe T."/>
            <person name="Sheridan J."/>
            <person name="Sherpa N."/>
            <person name="Shi J."/>
            <person name="Smirnov S."/>
            <person name="Smith C."/>
            <person name="Sougnez C."/>
            <person name="Spencer B."/>
            <person name="Stalker J."/>
            <person name="Stange-thomann N."/>
            <person name="Stavropoulos S."/>
            <person name="Stetson K."/>
            <person name="Stone C."/>
            <person name="Stone S."/>
            <person name="Stubbs M."/>
            <person name="Talamas J."/>
            <person name="Tchuinga P."/>
            <person name="Tenzing P."/>
            <person name="Tesfaye S."/>
            <person name="Theodore J."/>
            <person name="Thoulutsang Y."/>
            <person name="Topham K."/>
            <person name="Towey S."/>
            <person name="Tsamla T."/>
            <person name="Tsomo N."/>
            <person name="Vallee D."/>
            <person name="Vassiliev H."/>
            <person name="Venkataraman V."/>
            <person name="Vinson J."/>
            <person name="Vo A."/>
            <person name="Wade C."/>
            <person name="Wang S."/>
            <person name="Wangchuk T."/>
            <person name="Wangdi T."/>
            <person name="Whittaker C."/>
            <person name="Wilkinson J."/>
            <person name="Wu Y."/>
            <person name="Wyman D."/>
            <person name="Yadav S."/>
            <person name="Yang S."/>
            <person name="Yang X."/>
            <person name="Yeager S."/>
            <person name="Yee E."/>
            <person name="Young G."/>
            <person name="Zainoun J."/>
            <person name="Zembeck L."/>
            <person name="Zimmer A."/>
            <person name="Zody M."/>
            <person name="Lander E."/>
        </authorList>
    </citation>
    <scope>NUCLEOTIDE SEQUENCE [LARGE SCALE GENOMIC DNA]</scope>
</reference>
<feature type="domain" description="GAIN-B" evidence="7">
    <location>
        <begin position="1"/>
        <end position="64"/>
    </location>
</feature>
<reference evidence="9" key="2">
    <citation type="submission" date="2025-08" db="UniProtKB">
        <authorList>
            <consortium name="Ensembl"/>
        </authorList>
    </citation>
    <scope>IDENTIFICATION</scope>
</reference>
<feature type="transmembrane region" description="Helical" evidence="6">
    <location>
        <begin position="225"/>
        <end position="253"/>
    </location>
</feature>
<evidence type="ECO:0000256" key="6">
    <source>
        <dbReference type="SAM" id="Phobius"/>
    </source>
</evidence>
<feature type="domain" description="G-protein coupled receptors family 2 profile 2" evidence="8">
    <location>
        <begin position="75"/>
        <end position="273"/>
    </location>
</feature>
<keyword evidence="4 6" id="KW-0472">Membrane</keyword>
<proteinExistence type="predicted"/>
<feature type="transmembrane region" description="Helical" evidence="6">
    <location>
        <begin position="146"/>
        <end position="169"/>
    </location>
</feature>
<evidence type="ECO:0000313" key="9">
    <source>
        <dbReference type="Ensembl" id="ENSCSAVP00000006849.1"/>
    </source>
</evidence>
<dbReference type="Gene3D" id="1.20.1070.10">
    <property type="entry name" value="Rhodopsin 7-helix transmembrane proteins"/>
    <property type="match status" value="1"/>
</dbReference>
<dbReference type="Gene3D" id="2.60.220.50">
    <property type="match status" value="1"/>
</dbReference>